<dbReference type="InterPro" id="IPR025711">
    <property type="entry name" value="PepSY"/>
</dbReference>
<dbReference type="PANTHER" id="PTHR34219">
    <property type="entry name" value="IRON-REGULATED INNER MEMBRANE PROTEIN-RELATED"/>
    <property type="match status" value="1"/>
</dbReference>
<organism evidence="4 5">
    <name type="scientific">Mycolicibacterium austroafricanum</name>
    <name type="common">Mycobacterium austroafricanum</name>
    <dbReference type="NCBI Taxonomy" id="39687"/>
    <lineage>
        <taxon>Bacteria</taxon>
        <taxon>Bacillati</taxon>
        <taxon>Actinomycetota</taxon>
        <taxon>Actinomycetes</taxon>
        <taxon>Mycobacteriales</taxon>
        <taxon>Mycobacteriaceae</taxon>
        <taxon>Mycolicibacterium</taxon>
    </lineage>
</organism>
<dbReference type="RefSeq" id="WP_105387051.1">
    <property type="nucleotide sequence ID" value="NZ_CP070380.1"/>
</dbReference>
<sequence>MPPAENTVQPLPATDDQPPQTIPNHRWRAMIVRLHFYAGVLVAPFLIVAAVTGGLYALAPPLERLIYGDVLFVDVQGTQLPLGDQVAAAREDFPGLTVSGMRPSTGATESTRVYFIDPALDKEQLRTVFVDPYTGRVLGDEQTWFGYLPVSTWLDGLHRHLNLGEPGRIYSELAASWLWVVASGGLYLWGLKAAGDRRRGRTGHLLTVDRSTGGRARTLSWHGATGVWLLAGLLFLSATGITWSTYAGAHVSDIRAVMNWQRPQLDSAPTEHGDHGGPGPAVVDRSAVDYDGVLAAAAGAGVRSPVEITVPAEHGHGVTVTEIDEPYRWTTNSAVVDPTELSVTARIDYWSDYSLIAKLADWGIRAHMGFLFGLLNQLLLLGIAIGLVTLIVRGYRMWWQRRPTRGSDWALGRPPVRGGMRALSPVVRLWVIAAAVALGWFLPLLGLSLAAFVAVDLCISAVKQRKVKSDV</sequence>
<feature type="transmembrane region" description="Helical" evidence="2">
    <location>
        <begin position="169"/>
        <end position="191"/>
    </location>
</feature>
<gene>
    <name evidence="4" type="ORF">QYF68_22755</name>
</gene>
<keyword evidence="2" id="KW-0812">Transmembrane</keyword>
<feature type="transmembrane region" description="Helical" evidence="2">
    <location>
        <begin position="370"/>
        <end position="392"/>
    </location>
</feature>
<feature type="transmembrane region" description="Helical" evidence="2">
    <location>
        <begin position="429"/>
        <end position="455"/>
    </location>
</feature>
<dbReference type="PANTHER" id="PTHR34219:SF1">
    <property type="entry name" value="PEPSY DOMAIN-CONTAINING PROTEIN"/>
    <property type="match status" value="1"/>
</dbReference>
<keyword evidence="5" id="KW-1185">Reference proteome</keyword>
<dbReference type="Pfam" id="PF03413">
    <property type="entry name" value="PepSY"/>
    <property type="match status" value="1"/>
</dbReference>
<dbReference type="InterPro" id="IPR005625">
    <property type="entry name" value="PepSY-ass_TM"/>
</dbReference>
<evidence type="ECO:0000256" key="2">
    <source>
        <dbReference type="SAM" id="Phobius"/>
    </source>
</evidence>
<evidence type="ECO:0000256" key="1">
    <source>
        <dbReference type="SAM" id="MobiDB-lite"/>
    </source>
</evidence>
<proteinExistence type="predicted"/>
<keyword evidence="2" id="KW-0472">Membrane</keyword>
<accession>A0ABT8HIL9</accession>
<feature type="transmembrane region" description="Helical" evidence="2">
    <location>
        <begin position="36"/>
        <end position="59"/>
    </location>
</feature>
<protein>
    <submittedName>
        <fullName evidence="4">PepSY domain-containing protein</fullName>
    </submittedName>
</protein>
<keyword evidence="2" id="KW-1133">Transmembrane helix</keyword>
<reference evidence="4" key="1">
    <citation type="submission" date="2023-07" db="EMBL/GenBank/DDBJ databases">
        <title>Degradation of tert-butanol by M. austroafricanum TBA100.</title>
        <authorList>
            <person name="Helbich S."/>
            <person name="Vainshtein Y."/>
        </authorList>
    </citation>
    <scope>NUCLEOTIDE SEQUENCE</scope>
    <source>
        <strain evidence="4">TBA100</strain>
    </source>
</reference>
<dbReference type="EMBL" id="JAUHTC010000081">
    <property type="protein sequence ID" value="MDN4520613.1"/>
    <property type="molecule type" value="Genomic_DNA"/>
</dbReference>
<dbReference type="Proteomes" id="UP001172687">
    <property type="component" value="Unassembled WGS sequence"/>
</dbReference>
<evidence type="ECO:0000313" key="4">
    <source>
        <dbReference type="EMBL" id="MDN4520613.1"/>
    </source>
</evidence>
<evidence type="ECO:0000259" key="3">
    <source>
        <dbReference type="Pfam" id="PF03413"/>
    </source>
</evidence>
<feature type="region of interest" description="Disordered" evidence="1">
    <location>
        <begin position="1"/>
        <end position="20"/>
    </location>
</feature>
<evidence type="ECO:0000313" key="5">
    <source>
        <dbReference type="Proteomes" id="UP001172687"/>
    </source>
</evidence>
<feature type="transmembrane region" description="Helical" evidence="2">
    <location>
        <begin position="227"/>
        <end position="249"/>
    </location>
</feature>
<feature type="domain" description="PepSY" evidence="3">
    <location>
        <begin position="80"/>
        <end position="141"/>
    </location>
</feature>
<comment type="caution">
    <text evidence="4">The sequence shown here is derived from an EMBL/GenBank/DDBJ whole genome shotgun (WGS) entry which is preliminary data.</text>
</comment>
<dbReference type="Pfam" id="PF03929">
    <property type="entry name" value="PepSY_TM"/>
    <property type="match status" value="1"/>
</dbReference>
<name>A0ABT8HIL9_MYCAO</name>